<evidence type="ECO:0000256" key="2">
    <source>
        <dbReference type="ARBA" id="ARBA00022741"/>
    </source>
</evidence>
<protein>
    <recommendedName>
        <fullName evidence="5">6-hydroxymethyl-7,8-dihydropterin pyrophosphokinase</fullName>
        <shortName evidence="5">HPPK</shortName>
        <ecNumber evidence="5">2.7.6.3</ecNumber>
    </recommendedName>
    <alternativeName>
        <fullName evidence="5">2-amino-4-hydroxy-6-hydroxymethyldihydropteridine pyrophosphokinase</fullName>
    </alternativeName>
    <alternativeName>
        <fullName evidence="5">6-hydroxymethyl-7,8-dihydropterin diphosphokinase</fullName>
        <shortName evidence="5">6-HMPDK</shortName>
    </alternativeName>
    <alternativeName>
        <fullName evidence="5">7,8-dihydro-6-hydroxymethylpterin diphosphokinase</fullName>
    </alternativeName>
    <alternativeName>
        <fullName evidence="5">7,8-dihydro-6-hydroxymethylpterin pyrophosphokinase</fullName>
        <shortName evidence="5">PPPK</shortName>
    </alternativeName>
</protein>
<dbReference type="KEGG" id="mvo:Mvol_0103"/>
<dbReference type="OrthoDB" id="34207at2157"/>
<keyword evidence="3 5" id="KW-0418">Kinase</keyword>
<sequence length="249" mass="28444">MDKNTWNSWYHKIMDDLGFNKHNDLKTTELLNNLLKEHPKKSNLNDLKNLIENKEVYVFGAGPSINKHIEKFKKLQKNNPNNINKNNNYVIISADGTTKALLEENIYPDVIITDLDGHMDEIIQSSNNGAIIIVHAHGDNEENVIMYVNQLSNIIGSSQVPDVSNFENILNYGGFTDGDRCIFLANEFKPSKIVLCGMDFGDKITNYSRPNLKNKIEQADEIKIKKLKYAEELTNWLIKNGNCTIEFIK</sequence>
<gene>
    <name evidence="5" type="primary">mptE</name>
    <name evidence="7" type="ordered locus">Mvol_0043</name>
    <name evidence="8" type="ordered locus">Mvol_0103</name>
</gene>
<dbReference type="AlphaFoldDB" id="D7DRE3"/>
<dbReference type="GO" id="GO:0000287">
    <property type="term" value="F:magnesium ion binding"/>
    <property type="evidence" value="ECO:0007669"/>
    <property type="project" value="UniProtKB-UniRule"/>
</dbReference>
<evidence type="ECO:0000313" key="7">
    <source>
        <dbReference type="EMBL" id="ADI35703.1"/>
    </source>
</evidence>
<evidence type="ECO:0000313" key="8">
    <source>
        <dbReference type="EMBL" id="ADI35763.1"/>
    </source>
</evidence>
<dbReference type="GO" id="GO:0003848">
    <property type="term" value="F:2-amino-4-hydroxy-6-hydroxymethyldihydropteridine diphosphokinase activity"/>
    <property type="evidence" value="ECO:0007669"/>
    <property type="project" value="UniProtKB-UniRule"/>
</dbReference>
<keyword evidence="5" id="KW-0460">Magnesium</keyword>
<reference evidence="7 9" key="1">
    <citation type="submission" date="2010-05" db="EMBL/GenBank/DDBJ databases">
        <title>Complete sequence of Methanococcus voltae A3.</title>
        <authorList>
            <consortium name="US DOE Joint Genome Institute"/>
            <person name="Lucas S."/>
            <person name="Copeland A."/>
            <person name="Lapidus A."/>
            <person name="Cheng J.-F."/>
            <person name="Bruce D."/>
            <person name="Goodwin L."/>
            <person name="Pitluck S."/>
            <person name="Lowry S."/>
            <person name="Clum A."/>
            <person name="Land M."/>
            <person name="Hauser L."/>
            <person name="Kyrpides N."/>
            <person name="Mikhailova N."/>
            <person name="Whitman W.B."/>
            <person name="Woyke T."/>
        </authorList>
    </citation>
    <scope>NUCLEOTIDE SEQUENCE [LARGE SCALE GENOMIC DNA]</scope>
    <source>
        <strain evidence="7">A3</strain>
        <strain evidence="9">ATCC BAA-1334 / A3</strain>
    </source>
</reference>
<dbReference type="GO" id="GO:0004788">
    <property type="term" value="F:thiamine diphosphokinase activity"/>
    <property type="evidence" value="ECO:0007669"/>
    <property type="project" value="InterPro"/>
</dbReference>
<dbReference type="GO" id="GO:0005524">
    <property type="term" value="F:ATP binding"/>
    <property type="evidence" value="ECO:0007669"/>
    <property type="project" value="UniProtKB-UniRule"/>
</dbReference>
<dbReference type="Proteomes" id="UP000007722">
    <property type="component" value="Chromosome"/>
</dbReference>
<dbReference type="FunCoup" id="D7DRE3">
    <property type="interactions" value="7"/>
</dbReference>
<evidence type="ECO:0000256" key="1">
    <source>
        <dbReference type="ARBA" id="ARBA00022679"/>
    </source>
</evidence>
<feature type="domain" description="6-hydroxymethylpterin diphosphokinase MptE-like" evidence="6">
    <location>
        <begin position="35"/>
        <end position="203"/>
    </location>
</feature>
<dbReference type="PANTHER" id="PTHR39648">
    <property type="entry name" value="6-HYDROXYMETHYL-7,8-DIHYDROPTERIN PYROPHOSPHOKINASE"/>
    <property type="match status" value="1"/>
</dbReference>
<dbReference type="UniPathway" id="UPA00065"/>
<dbReference type="InterPro" id="IPR027510">
    <property type="entry name" value="HMPDK_MptE"/>
</dbReference>
<proteinExistence type="inferred from homology"/>
<comment type="cofactor">
    <cofactor evidence="5">
        <name>Mg(2+)</name>
        <dbReference type="ChEBI" id="CHEBI:18420"/>
    </cofactor>
</comment>
<name>D7DRE3_METV3</name>
<dbReference type="GO" id="GO:0009229">
    <property type="term" value="P:thiamine diphosphate biosynthetic process"/>
    <property type="evidence" value="ECO:0007669"/>
    <property type="project" value="InterPro"/>
</dbReference>
<keyword evidence="9" id="KW-1185">Reference proteome</keyword>
<dbReference type="PANTHER" id="PTHR39648:SF1">
    <property type="entry name" value="6-HYDROXYMETHYL-7,8-DIHYDROPTERIN PYROPHOSPHOKINASE"/>
    <property type="match status" value="1"/>
</dbReference>
<keyword evidence="1 5" id="KW-0808">Transferase</keyword>
<accession>D7DRE3</accession>
<comment type="similarity">
    <text evidence="5">Belongs to the archaeal 6-HMPDK family.</text>
</comment>
<evidence type="ECO:0000256" key="4">
    <source>
        <dbReference type="ARBA" id="ARBA00022840"/>
    </source>
</evidence>
<dbReference type="GO" id="GO:0016301">
    <property type="term" value="F:kinase activity"/>
    <property type="evidence" value="ECO:0007669"/>
    <property type="project" value="UniProtKB-KW"/>
</dbReference>
<evidence type="ECO:0000259" key="6">
    <source>
        <dbReference type="Pfam" id="PF01973"/>
    </source>
</evidence>
<keyword evidence="2 5" id="KW-0547">Nucleotide-binding</keyword>
<dbReference type="EC" id="2.7.6.3" evidence="5"/>
<comment type="catalytic activity">
    <reaction evidence="5">
        <text>6-hydroxymethyl-7,8-dihydropterin + ATP = (7,8-dihydropterin-6-yl)methyl diphosphate + AMP + H(+)</text>
        <dbReference type="Rhea" id="RHEA:11412"/>
        <dbReference type="ChEBI" id="CHEBI:15378"/>
        <dbReference type="ChEBI" id="CHEBI:30616"/>
        <dbReference type="ChEBI" id="CHEBI:44841"/>
        <dbReference type="ChEBI" id="CHEBI:72950"/>
        <dbReference type="ChEBI" id="CHEBI:456215"/>
        <dbReference type="EC" id="2.7.6.3"/>
    </reaction>
</comment>
<dbReference type="HOGENOM" id="CLU_093043_0_0_2"/>
<evidence type="ECO:0000256" key="3">
    <source>
        <dbReference type="ARBA" id="ARBA00022777"/>
    </source>
</evidence>
<dbReference type="SUPFAM" id="SSF63999">
    <property type="entry name" value="Thiamin pyrophosphokinase, catalytic domain"/>
    <property type="match status" value="1"/>
</dbReference>
<dbReference type="InterPro" id="IPR036759">
    <property type="entry name" value="TPK_catalytic_sf"/>
</dbReference>
<dbReference type="HAMAP" id="MF_02131">
    <property type="entry name" value="HMPDK_arch"/>
    <property type="match status" value="1"/>
</dbReference>
<dbReference type="EMBL" id="CP002057">
    <property type="protein sequence ID" value="ADI35703.1"/>
    <property type="molecule type" value="Genomic_DNA"/>
</dbReference>
<dbReference type="InterPro" id="IPR002826">
    <property type="entry name" value="MptE-like"/>
</dbReference>
<dbReference type="STRING" id="456320.Mvol_0043"/>
<dbReference type="KEGG" id="mvo:Mvol_0043"/>
<organism evidence="7 9">
    <name type="scientific">Methanococcus voltae (strain ATCC BAA-1334 / A3)</name>
    <dbReference type="NCBI Taxonomy" id="456320"/>
    <lineage>
        <taxon>Archaea</taxon>
        <taxon>Methanobacteriati</taxon>
        <taxon>Methanobacteriota</taxon>
        <taxon>Methanomada group</taxon>
        <taxon>Methanococci</taxon>
        <taxon>Methanococcales</taxon>
        <taxon>Methanococcaceae</taxon>
        <taxon>Methanococcus</taxon>
    </lineage>
</organism>
<comment type="function">
    <text evidence="5">Catalyzes the transfer of diphosphate from ATP to 6-hydroxymethyl-7,8-dihydropterin (6-HMD), leading to 6-hydroxymethyl-7,8-dihydropterin diphosphate (6-HMDP).</text>
</comment>
<comment type="pathway">
    <text evidence="5">Cofactor biosynthesis; 5,6,7,8-tetrahydromethanopterin biosynthesis.</text>
</comment>
<dbReference type="GO" id="GO:2001118">
    <property type="term" value="P:tetrahydromethanopterin biosynthetic process"/>
    <property type="evidence" value="ECO:0007669"/>
    <property type="project" value="UniProtKB-UniRule"/>
</dbReference>
<keyword evidence="4 5" id="KW-0067">ATP-binding</keyword>
<dbReference type="EMBL" id="CP002057">
    <property type="protein sequence ID" value="ADI35763.1"/>
    <property type="molecule type" value="Genomic_DNA"/>
</dbReference>
<evidence type="ECO:0000256" key="5">
    <source>
        <dbReference type="HAMAP-Rule" id="MF_02131"/>
    </source>
</evidence>
<dbReference type="eggNOG" id="arCOG04303">
    <property type="taxonomic scope" value="Archaea"/>
</dbReference>
<dbReference type="Pfam" id="PF01973">
    <property type="entry name" value="MptE-like"/>
    <property type="match status" value="1"/>
</dbReference>
<dbReference type="InParanoid" id="D7DRE3"/>
<evidence type="ECO:0000313" key="9">
    <source>
        <dbReference type="Proteomes" id="UP000007722"/>
    </source>
</evidence>